<dbReference type="Proteomes" id="UP000265692">
    <property type="component" value="Unassembled WGS sequence"/>
</dbReference>
<dbReference type="EMBL" id="QWEI01000002">
    <property type="protein sequence ID" value="RHW38645.1"/>
    <property type="molecule type" value="Genomic_DNA"/>
</dbReference>
<evidence type="ECO:0000313" key="1">
    <source>
        <dbReference type="EMBL" id="RHW38645.1"/>
    </source>
</evidence>
<accession>A0A396SIT8</accession>
<reference evidence="1 2" key="1">
    <citation type="submission" date="2018-08" db="EMBL/GenBank/DDBJ databases">
        <title>Lysinibacillus sp. YLB-03 draft genome sequence.</title>
        <authorList>
            <person name="Yu L."/>
        </authorList>
    </citation>
    <scope>NUCLEOTIDE SEQUENCE [LARGE SCALE GENOMIC DNA]</scope>
    <source>
        <strain evidence="1 2">YLB-03</strain>
    </source>
</reference>
<dbReference type="RefSeq" id="WP_118875677.1">
    <property type="nucleotide sequence ID" value="NZ_QWEI01000002.1"/>
</dbReference>
<organism evidence="1 2">
    <name type="scientific">Ureibacillus yapensis</name>
    <dbReference type="NCBI Taxonomy" id="2304605"/>
    <lineage>
        <taxon>Bacteria</taxon>
        <taxon>Bacillati</taxon>
        <taxon>Bacillota</taxon>
        <taxon>Bacilli</taxon>
        <taxon>Bacillales</taxon>
        <taxon>Caryophanaceae</taxon>
        <taxon>Ureibacillus</taxon>
    </lineage>
</organism>
<sequence length="172" mass="20188">MSTKIPTEKSLNLLQLKEQMDEIVFNYIDTSSKWEIAYSKINELLQIAVHHFERYVEVNGELPKENTYWVLFLNLGYKLIYFHTISDYQLKEQPSEADKKRAVELLTLSAKCIPNVQSENHAEFLEEIIKSLVHIQEEQGKQNELKKVILDLNNRPCDCLQSFLEASKYYSN</sequence>
<keyword evidence="2" id="KW-1185">Reference proteome</keyword>
<gene>
    <name evidence="1" type="ORF">D1B33_07150</name>
</gene>
<dbReference type="OrthoDB" id="2455618at2"/>
<comment type="caution">
    <text evidence="1">The sequence shown here is derived from an EMBL/GenBank/DDBJ whole genome shotgun (WGS) entry which is preliminary data.</text>
</comment>
<protein>
    <submittedName>
        <fullName evidence="1">Uncharacterized protein</fullName>
    </submittedName>
</protein>
<proteinExistence type="predicted"/>
<name>A0A396SIT8_9BACL</name>
<dbReference type="AlphaFoldDB" id="A0A396SIT8"/>
<evidence type="ECO:0000313" key="2">
    <source>
        <dbReference type="Proteomes" id="UP000265692"/>
    </source>
</evidence>